<dbReference type="InterPro" id="IPR015943">
    <property type="entry name" value="WD40/YVTN_repeat-like_dom_sf"/>
</dbReference>
<dbReference type="InterPro" id="IPR001680">
    <property type="entry name" value="WD40_rpt"/>
</dbReference>
<dbReference type="GeneTree" id="ENSGT00940000162967"/>
<reference evidence="5" key="3">
    <citation type="submission" date="2025-09" db="UniProtKB">
        <authorList>
            <consortium name="Ensembl"/>
        </authorList>
    </citation>
    <scope>IDENTIFICATION</scope>
</reference>
<sequence length="476" mass="53327">MKNLLLLLSVITIYLLATGGMDRLIRLWNPHFSGKPTGVLKGHSAPIIFLCISSEDSQIFSVSNDNTVKIWHIEDQCCLFTADPKESGIHGDISACSYSPAVKCLYVAADCLAMLSLKPRLHSHLMASHNEPVMCCGFSEEFRQVVSCTEGSVVKVWDFDSGHQVFEFGGTHDLSSITCMTFDLKGRRLITGGTDGCLKIWNFNNGQCLKTLKKGDIPEDSHHVQKPQPSWQDDLKNGHKDDILCIAQCPPSLLATSSYNGEIIVWNVISGRIQCRLVSPLAAQHQNAEGNFQSFKVNKESNLQISYSYTSVLKSFFFCVCTFQSKFQQKITKMAKTDKDMLLYAADRIGYIYVYSIEKFAPEQISPRVGHRCREMISNGFRHCDILRSHSFDCVTFIQQFWSPSTGTFGQPESWNVHISSSWMHPGVPFEVLIDPLSMPDNEILNAKSCHSDARTPGRDEADRGEVKSPCFYGCK</sequence>
<name>A0A3P8SMW7_AMPPE</name>
<dbReference type="InterPro" id="IPR019775">
    <property type="entry name" value="WD40_repeat_CS"/>
</dbReference>
<dbReference type="InterPro" id="IPR036322">
    <property type="entry name" value="WD40_repeat_dom_sf"/>
</dbReference>
<dbReference type="STRING" id="161767.ENSAPEP00000013306"/>
<evidence type="ECO:0000256" key="3">
    <source>
        <dbReference type="PROSITE-ProRule" id="PRU00221"/>
    </source>
</evidence>
<keyword evidence="4" id="KW-0732">Signal</keyword>
<feature type="repeat" description="WD" evidence="3">
    <location>
        <begin position="175"/>
        <end position="211"/>
    </location>
</feature>
<feature type="signal peptide" evidence="4">
    <location>
        <begin position="1"/>
        <end position="19"/>
    </location>
</feature>
<dbReference type="InterPro" id="IPR020472">
    <property type="entry name" value="WD40_PAC1"/>
</dbReference>
<dbReference type="PRINTS" id="PR00320">
    <property type="entry name" value="GPROTEINBRPT"/>
</dbReference>
<dbReference type="AlphaFoldDB" id="A0A3P8SMW7"/>
<dbReference type="SMART" id="SM00320">
    <property type="entry name" value="WD40"/>
    <property type="match status" value="5"/>
</dbReference>
<accession>A0A3P8SMW7</accession>
<feature type="repeat" description="WD" evidence="3">
    <location>
        <begin position="126"/>
        <end position="167"/>
    </location>
</feature>
<organism evidence="5 6">
    <name type="scientific">Amphiprion percula</name>
    <name type="common">Orange clownfish</name>
    <name type="synonym">Lutjanus percula</name>
    <dbReference type="NCBI Taxonomy" id="161767"/>
    <lineage>
        <taxon>Eukaryota</taxon>
        <taxon>Metazoa</taxon>
        <taxon>Chordata</taxon>
        <taxon>Craniata</taxon>
        <taxon>Vertebrata</taxon>
        <taxon>Euteleostomi</taxon>
        <taxon>Actinopterygii</taxon>
        <taxon>Neopterygii</taxon>
        <taxon>Teleostei</taxon>
        <taxon>Neoteleostei</taxon>
        <taxon>Acanthomorphata</taxon>
        <taxon>Ovalentaria</taxon>
        <taxon>Pomacentridae</taxon>
        <taxon>Amphiprion</taxon>
    </lineage>
</organism>
<dbReference type="SUPFAM" id="SSF50978">
    <property type="entry name" value="WD40 repeat-like"/>
    <property type="match status" value="1"/>
</dbReference>
<evidence type="ECO:0000313" key="6">
    <source>
        <dbReference type="Proteomes" id="UP000265080"/>
    </source>
</evidence>
<dbReference type="PANTHER" id="PTHR44324">
    <property type="entry name" value="WD40 REPEAT DOMAIN 95"/>
    <property type="match status" value="1"/>
</dbReference>
<protein>
    <submittedName>
        <fullName evidence="5">Uncharacterized protein</fullName>
    </submittedName>
</protein>
<dbReference type="Proteomes" id="UP000265080">
    <property type="component" value="Chromosome 9"/>
</dbReference>
<keyword evidence="6" id="KW-1185">Reference proteome</keyword>
<keyword evidence="1 3" id="KW-0853">WD repeat</keyword>
<proteinExistence type="predicted"/>
<dbReference type="PROSITE" id="PS50082">
    <property type="entry name" value="WD_REPEATS_2"/>
    <property type="match status" value="3"/>
</dbReference>
<dbReference type="InterPro" id="IPR051242">
    <property type="entry name" value="WD-EF-hand_domain"/>
</dbReference>
<reference evidence="5" key="2">
    <citation type="submission" date="2025-08" db="UniProtKB">
        <authorList>
            <consortium name="Ensembl"/>
        </authorList>
    </citation>
    <scope>IDENTIFICATION</scope>
</reference>
<dbReference type="OMA" id="HYSGKPT"/>
<dbReference type="PROSITE" id="PS00678">
    <property type="entry name" value="WD_REPEATS_1"/>
    <property type="match status" value="2"/>
</dbReference>
<evidence type="ECO:0000313" key="5">
    <source>
        <dbReference type="Ensembl" id="ENSAPEP00000013306.1"/>
    </source>
</evidence>
<keyword evidence="2" id="KW-0677">Repeat</keyword>
<dbReference type="PANTHER" id="PTHR44324:SF4">
    <property type="entry name" value="WD40 REPEAT DOMAIN 95"/>
    <property type="match status" value="1"/>
</dbReference>
<dbReference type="PROSITE" id="PS50294">
    <property type="entry name" value="WD_REPEATS_REGION"/>
    <property type="match status" value="1"/>
</dbReference>
<dbReference type="Ensembl" id="ENSAPET00000013662.1">
    <property type="protein sequence ID" value="ENSAPEP00000013306.1"/>
    <property type="gene ID" value="ENSAPEG00000009457.1"/>
</dbReference>
<feature type="chain" id="PRO_5018138796" evidence="4">
    <location>
        <begin position="20"/>
        <end position="476"/>
    </location>
</feature>
<reference evidence="5 6" key="1">
    <citation type="submission" date="2018-03" db="EMBL/GenBank/DDBJ databases">
        <title>Finding Nemo's genes: A chromosome-scale reference assembly of the genome of the orange clownfish Amphiprion percula.</title>
        <authorList>
            <person name="Lehmann R."/>
        </authorList>
    </citation>
    <scope>NUCLEOTIDE SEQUENCE</scope>
</reference>
<dbReference type="Pfam" id="PF00400">
    <property type="entry name" value="WD40"/>
    <property type="match status" value="4"/>
</dbReference>
<feature type="repeat" description="WD" evidence="3">
    <location>
        <begin position="40"/>
        <end position="81"/>
    </location>
</feature>
<evidence type="ECO:0000256" key="2">
    <source>
        <dbReference type="ARBA" id="ARBA00022737"/>
    </source>
</evidence>
<evidence type="ECO:0000256" key="1">
    <source>
        <dbReference type="ARBA" id="ARBA00022574"/>
    </source>
</evidence>
<evidence type="ECO:0000256" key="4">
    <source>
        <dbReference type="SAM" id="SignalP"/>
    </source>
</evidence>
<dbReference type="Gene3D" id="2.130.10.10">
    <property type="entry name" value="YVTN repeat-like/Quinoprotein amine dehydrogenase"/>
    <property type="match status" value="2"/>
</dbReference>